<dbReference type="SUPFAM" id="SSF53850">
    <property type="entry name" value="Periplasmic binding protein-like II"/>
    <property type="match status" value="1"/>
</dbReference>
<dbReference type="InterPro" id="IPR050389">
    <property type="entry name" value="LysR-type_TF"/>
</dbReference>
<evidence type="ECO:0000259" key="5">
    <source>
        <dbReference type="PROSITE" id="PS50931"/>
    </source>
</evidence>
<dbReference type="SUPFAM" id="SSF46785">
    <property type="entry name" value="Winged helix' DNA-binding domain"/>
    <property type="match status" value="1"/>
</dbReference>
<dbReference type="InterPro" id="IPR036388">
    <property type="entry name" value="WH-like_DNA-bd_sf"/>
</dbReference>
<evidence type="ECO:0000313" key="6">
    <source>
        <dbReference type="EMBL" id="EPD98492.1"/>
    </source>
</evidence>
<dbReference type="PATRIC" id="fig|1203554.3.peg.1606"/>
<keyword evidence="3" id="KW-0238">DNA-binding</keyword>
<dbReference type="Gene3D" id="3.40.190.10">
    <property type="entry name" value="Periplasmic binding protein-like II"/>
    <property type="match status" value="2"/>
</dbReference>
<dbReference type="HOGENOM" id="CLU_039613_39_2_4"/>
<gene>
    <name evidence="6" type="ORF">HMPREF1476_01531</name>
</gene>
<dbReference type="AlphaFoldDB" id="S3BWN2"/>
<accession>S3BWN2</accession>
<name>S3BWN2_9BURK</name>
<proteinExistence type="inferred from homology"/>
<dbReference type="EMBL" id="ATCF01000022">
    <property type="protein sequence ID" value="EPD98492.1"/>
    <property type="molecule type" value="Genomic_DNA"/>
</dbReference>
<dbReference type="GO" id="GO:0003700">
    <property type="term" value="F:DNA-binding transcription factor activity"/>
    <property type="evidence" value="ECO:0007669"/>
    <property type="project" value="InterPro"/>
</dbReference>
<dbReference type="CDD" id="cd08417">
    <property type="entry name" value="PBP2_Nitroaromatics_like"/>
    <property type="match status" value="1"/>
</dbReference>
<sequence>MAILDTPQPDLSLEELRFLVTVAKTKSLTTAASQYGISMGAASRRLSHLREVFDDELFIRSGVTMLPTMRMRRLLPRVLDLLAAGGALLSRDNVGLADSRRIVRLLAADSAVMTVFPLLVRQMAKDAPNASIELNPLSGDFLEQLRAGRADIAVYPLDTVPKDFHRLELYQSRRGILVRQGHPLIKKYEKAGRIELDDLRAFKHVMMNLPGTPELSPAAYQQYSFEVGISLPYFLGVPYVLADTDYVYIGPVVTLMHCLRLPDCNLRVLPAPPEVSPFTPAIIWHHGAHTDPFLQWVRGVLLQSAREEAKRYNAIEI</sequence>
<evidence type="ECO:0000256" key="4">
    <source>
        <dbReference type="ARBA" id="ARBA00023163"/>
    </source>
</evidence>
<dbReference type="PROSITE" id="PS50931">
    <property type="entry name" value="HTH_LYSR"/>
    <property type="match status" value="1"/>
</dbReference>
<dbReference type="Pfam" id="PF03466">
    <property type="entry name" value="LysR_substrate"/>
    <property type="match status" value="1"/>
</dbReference>
<evidence type="ECO:0000313" key="7">
    <source>
        <dbReference type="Proteomes" id="UP000014400"/>
    </source>
</evidence>
<dbReference type="InterPro" id="IPR036390">
    <property type="entry name" value="WH_DNA-bd_sf"/>
</dbReference>
<comment type="caution">
    <text evidence="6">The sequence shown here is derived from an EMBL/GenBank/DDBJ whole genome shotgun (WGS) entry which is preliminary data.</text>
</comment>
<dbReference type="PANTHER" id="PTHR30118:SF15">
    <property type="entry name" value="TRANSCRIPTIONAL REGULATORY PROTEIN"/>
    <property type="match status" value="1"/>
</dbReference>
<keyword evidence="7" id="KW-1185">Reference proteome</keyword>
<evidence type="ECO:0000256" key="3">
    <source>
        <dbReference type="ARBA" id="ARBA00023125"/>
    </source>
</evidence>
<dbReference type="PANTHER" id="PTHR30118">
    <property type="entry name" value="HTH-TYPE TRANSCRIPTIONAL REGULATOR LEUO-RELATED"/>
    <property type="match status" value="1"/>
</dbReference>
<reference evidence="6 7" key="1">
    <citation type="submission" date="2013-04" db="EMBL/GenBank/DDBJ databases">
        <title>The Genome Sequence of Sutterella wadsworthensis HGA0223.</title>
        <authorList>
            <consortium name="The Broad Institute Genomics Platform"/>
            <person name="Earl A."/>
            <person name="Ward D."/>
            <person name="Feldgarden M."/>
            <person name="Gevers D."/>
            <person name="Schmidt T.M."/>
            <person name="Dover J."/>
            <person name="Dai D."/>
            <person name="Walker B."/>
            <person name="Young S."/>
            <person name="Zeng Q."/>
            <person name="Gargeya S."/>
            <person name="Fitzgerald M."/>
            <person name="Haas B."/>
            <person name="Abouelleil A."/>
            <person name="Allen A.W."/>
            <person name="Alvarado L."/>
            <person name="Arachchi H.M."/>
            <person name="Berlin A.M."/>
            <person name="Chapman S.B."/>
            <person name="Gainer-Dewar J."/>
            <person name="Goldberg J."/>
            <person name="Griggs A."/>
            <person name="Gujja S."/>
            <person name="Hansen M."/>
            <person name="Howarth C."/>
            <person name="Imamovic A."/>
            <person name="Ireland A."/>
            <person name="Larimer J."/>
            <person name="McCowan C."/>
            <person name="Murphy C."/>
            <person name="Pearson M."/>
            <person name="Poon T.W."/>
            <person name="Priest M."/>
            <person name="Roberts A."/>
            <person name="Saif S."/>
            <person name="Shea T."/>
            <person name="Sisk P."/>
            <person name="Sykes S."/>
            <person name="Wortman J."/>
            <person name="Nusbaum C."/>
            <person name="Birren B."/>
        </authorList>
    </citation>
    <scope>NUCLEOTIDE SEQUENCE [LARGE SCALE GENOMIC DNA]</scope>
    <source>
        <strain evidence="6 7">HGA0223</strain>
    </source>
</reference>
<dbReference type="RefSeq" id="WP_016474731.1">
    <property type="nucleotide sequence ID" value="NZ_KE150480.1"/>
</dbReference>
<dbReference type="eggNOG" id="COG0583">
    <property type="taxonomic scope" value="Bacteria"/>
</dbReference>
<dbReference type="Gene3D" id="1.10.10.10">
    <property type="entry name" value="Winged helix-like DNA-binding domain superfamily/Winged helix DNA-binding domain"/>
    <property type="match status" value="1"/>
</dbReference>
<comment type="similarity">
    <text evidence="1">Belongs to the LysR transcriptional regulatory family.</text>
</comment>
<keyword evidence="4" id="KW-0804">Transcription</keyword>
<organism evidence="6 7">
    <name type="scientific">Sutterella wadsworthensis HGA0223</name>
    <dbReference type="NCBI Taxonomy" id="1203554"/>
    <lineage>
        <taxon>Bacteria</taxon>
        <taxon>Pseudomonadati</taxon>
        <taxon>Pseudomonadota</taxon>
        <taxon>Betaproteobacteria</taxon>
        <taxon>Burkholderiales</taxon>
        <taxon>Sutterellaceae</taxon>
        <taxon>Sutterella</taxon>
    </lineage>
</organism>
<feature type="domain" description="HTH lysR-type" evidence="5">
    <location>
        <begin position="11"/>
        <end position="68"/>
    </location>
</feature>
<dbReference type="Proteomes" id="UP000014400">
    <property type="component" value="Unassembled WGS sequence"/>
</dbReference>
<dbReference type="InterPro" id="IPR037402">
    <property type="entry name" value="YidZ_PBP2"/>
</dbReference>
<dbReference type="Pfam" id="PF00126">
    <property type="entry name" value="HTH_1"/>
    <property type="match status" value="1"/>
</dbReference>
<dbReference type="InterPro" id="IPR005119">
    <property type="entry name" value="LysR_subst-bd"/>
</dbReference>
<dbReference type="STRING" id="1203554.HMPREF1476_01531"/>
<evidence type="ECO:0000256" key="2">
    <source>
        <dbReference type="ARBA" id="ARBA00023015"/>
    </source>
</evidence>
<dbReference type="GO" id="GO:0003677">
    <property type="term" value="F:DNA binding"/>
    <property type="evidence" value="ECO:0007669"/>
    <property type="project" value="UniProtKB-KW"/>
</dbReference>
<keyword evidence="2" id="KW-0805">Transcription regulation</keyword>
<dbReference type="InterPro" id="IPR000847">
    <property type="entry name" value="LysR_HTH_N"/>
</dbReference>
<protein>
    <recommendedName>
        <fullName evidence="5">HTH lysR-type domain-containing protein</fullName>
    </recommendedName>
</protein>
<evidence type="ECO:0000256" key="1">
    <source>
        <dbReference type="ARBA" id="ARBA00009437"/>
    </source>
</evidence>